<feature type="transmembrane region" description="Helical" evidence="7">
    <location>
        <begin position="130"/>
        <end position="152"/>
    </location>
</feature>
<name>A0ABN8NDM7_9CNID</name>
<feature type="transmembrane region" description="Helical" evidence="7">
    <location>
        <begin position="99"/>
        <end position="123"/>
    </location>
</feature>
<evidence type="ECO:0000256" key="5">
    <source>
        <dbReference type="ARBA" id="ARBA00023136"/>
    </source>
</evidence>
<feature type="transmembrane region" description="Helical" evidence="7">
    <location>
        <begin position="45"/>
        <end position="65"/>
    </location>
</feature>
<keyword evidence="3 6" id="KW-0812">Transmembrane</keyword>
<evidence type="ECO:0000256" key="2">
    <source>
        <dbReference type="ARBA" id="ARBA00008337"/>
    </source>
</evidence>
<dbReference type="InterPro" id="IPR007905">
    <property type="entry name" value="EBP"/>
</dbReference>
<feature type="transmembrane region" description="Helical" evidence="7">
    <location>
        <begin position="164"/>
        <end position="186"/>
    </location>
</feature>
<evidence type="ECO:0000313" key="9">
    <source>
        <dbReference type="EMBL" id="CAH3105475.1"/>
    </source>
</evidence>
<dbReference type="Proteomes" id="UP001159405">
    <property type="component" value="Unassembled WGS sequence"/>
</dbReference>
<comment type="caution">
    <text evidence="9">The sequence shown here is derived from an EMBL/GenBank/DDBJ whole genome shotgun (WGS) entry which is preliminary data.</text>
</comment>
<evidence type="ECO:0000256" key="6">
    <source>
        <dbReference type="PROSITE-ProRule" id="PRU01087"/>
    </source>
</evidence>
<evidence type="ECO:0000256" key="7">
    <source>
        <dbReference type="SAM" id="Phobius"/>
    </source>
</evidence>
<dbReference type="PANTHER" id="PTHR14207:SF1">
    <property type="entry name" value="EMOPAMIL-BINDING PROTEIN-LIKE"/>
    <property type="match status" value="1"/>
</dbReference>
<accession>A0ABN8NDM7</accession>
<sequence length="211" mass="24360">MAGFTLEGNFVSVASLSVTFLEALVAIVFAFVVCRKLPSLEKWIITWLVYDVLTHFTLEGPFVYFSLVGSVNNTNHILAEVWKEYGKADSRWLYSDPTIVSLEILTVVITGPLALMLIYAIYFNKHYRHFVQITLCVCELYGGWMTFCPEWLVGSPSLDTSFPLYFWIYLVFFNGLWVIFPLLLLWHSWKGLEVMYKTMTTTTTTSKKKKK</sequence>
<reference evidence="9 10" key="1">
    <citation type="submission" date="2022-05" db="EMBL/GenBank/DDBJ databases">
        <authorList>
            <consortium name="Genoscope - CEA"/>
            <person name="William W."/>
        </authorList>
    </citation>
    <scope>NUCLEOTIDE SEQUENCE [LARGE SCALE GENOMIC DNA]</scope>
</reference>
<dbReference type="EMBL" id="CALNXK010000018">
    <property type="protein sequence ID" value="CAH3105475.1"/>
    <property type="molecule type" value="Genomic_DNA"/>
</dbReference>
<evidence type="ECO:0000256" key="1">
    <source>
        <dbReference type="ARBA" id="ARBA00004141"/>
    </source>
</evidence>
<keyword evidence="5 6" id="KW-0472">Membrane</keyword>
<dbReference type="Pfam" id="PF05241">
    <property type="entry name" value="EBP"/>
    <property type="match status" value="1"/>
</dbReference>
<comment type="similarity">
    <text evidence="2">Belongs to the EBP family.</text>
</comment>
<dbReference type="PANTHER" id="PTHR14207">
    <property type="entry name" value="STEROL ISOMERASE"/>
    <property type="match status" value="1"/>
</dbReference>
<proteinExistence type="inferred from homology"/>
<protein>
    <recommendedName>
        <fullName evidence="8">EXPERA domain-containing protein</fullName>
    </recommendedName>
</protein>
<keyword evidence="4 6" id="KW-1133">Transmembrane helix</keyword>
<feature type="domain" description="EXPERA" evidence="8">
    <location>
        <begin position="40"/>
        <end position="185"/>
    </location>
</feature>
<keyword evidence="10" id="KW-1185">Reference proteome</keyword>
<evidence type="ECO:0000259" key="8">
    <source>
        <dbReference type="PROSITE" id="PS51751"/>
    </source>
</evidence>
<dbReference type="PROSITE" id="PS51751">
    <property type="entry name" value="EXPERA"/>
    <property type="match status" value="1"/>
</dbReference>
<organism evidence="9 10">
    <name type="scientific">Porites lobata</name>
    <dbReference type="NCBI Taxonomy" id="104759"/>
    <lineage>
        <taxon>Eukaryota</taxon>
        <taxon>Metazoa</taxon>
        <taxon>Cnidaria</taxon>
        <taxon>Anthozoa</taxon>
        <taxon>Hexacorallia</taxon>
        <taxon>Scleractinia</taxon>
        <taxon>Fungiina</taxon>
        <taxon>Poritidae</taxon>
        <taxon>Porites</taxon>
    </lineage>
</organism>
<evidence type="ECO:0000313" key="10">
    <source>
        <dbReference type="Proteomes" id="UP001159405"/>
    </source>
</evidence>
<evidence type="ECO:0000256" key="4">
    <source>
        <dbReference type="ARBA" id="ARBA00022989"/>
    </source>
</evidence>
<dbReference type="InterPro" id="IPR033118">
    <property type="entry name" value="EXPERA"/>
</dbReference>
<comment type="subcellular location">
    <subcellularLocation>
        <location evidence="1">Membrane</location>
        <topology evidence="1">Multi-pass membrane protein</topology>
    </subcellularLocation>
</comment>
<evidence type="ECO:0000256" key="3">
    <source>
        <dbReference type="ARBA" id="ARBA00022692"/>
    </source>
</evidence>
<feature type="transmembrane region" description="Helical" evidence="7">
    <location>
        <begin position="12"/>
        <end position="33"/>
    </location>
</feature>
<gene>
    <name evidence="9" type="ORF">PLOB_00013691</name>
</gene>